<dbReference type="EMBL" id="BARV01002028">
    <property type="protein sequence ID" value="GAI02112.1"/>
    <property type="molecule type" value="Genomic_DNA"/>
</dbReference>
<dbReference type="SUPFAM" id="SSF55608">
    <property type="entry name" value="Homing endonucleases"/>
    <property type="match status" value="1"/>
</dbReference>
<organism evidence="1">
    <name type="scientific">marine sediment metagenome</name>
    <dbReference type="NCBI Taxonomy" id="412755"/>
    <lineage>
        <taxon>unclassified sequences</taxon>
        <taxon>metagenomes</taxon>
        <taxon>ecological metagenomes</taxon>
    </lineage>
</organism>
<feature type="non-terminal residue" evidence="1">
    <location>
        <position position="1"/>
    </location>
</feature>
<dbReference type="InterPro" id="IPR036390">
    <property type="entry name" value="WH_DNA-bd_sf"/>
</dbReference>
<gene>
    <name evidence="1" type="ORF">S06H3_05461</name>
</gene>
<protein>
    <recommendedName>
        <fullName evidence="2">DOD-type homing endonuclease domain-containing protein</fullName>
    </recommendedName>
</protein>
<dbReference type="Gene3D" id="1.10.10.10">
    <property type="entry name" value="Winged helix-like DNA-binding domain superfamily/Winged helix DNA-binding domain"/>
    <property type="match status" value="1"/>
</dbReference>
<dbReference type="SUPFAM" id="SSF46785">
    <property type="entry name" value="Winged helix' DNA-binding domain"/>
    <property type="match status" value="1"/>
</dbReference>
<comment type="caution">
    <text evidence="1">The sequence shown here is derived from an EMBL/GenBank/DDBJ whole genome shotgun (WGS) entry which is preliminary data.</text>
</comment>
<evidence type="ECO:0008006" key="2">
    <source>
        <dbReference type="Google" id="ProtNLM"/>
    </source>
</evidence>
<dbReference type="InterPro" id="IPR036388">
    <property type="entry name" value="WH-like_DNA-bd_sf"/>
</dbReference>
<accession>X1K515</accession>
<name>X1K515_9ZZZZ</name>
<dbReference type="AlphaFoldDB" id="X1K515"/>
<reference evidence="1" key="1">
    <citation type="journal article" date="2014" name="Front. Microbiol.">
        <title>High frequency of phylogenetically diverse reductive dehalogenase-homologous genes in deep subseafloor sedimentary metagenomes.</title>
        <authorList>
            <person name="Kawai M."/>
            <person name="Futagami T."/>
            <person name="Toyoda A."/>
            <person name="Takaki Y."/>
            <person name="Nishi S."/>
            <person name="Hori S."/>
            <person name="Arai W."/>
            <person name="Tsubouchi T."/>
            <person name="Morono Y."/>
            <person name="Uchiyama I."/>
            <person name="Ito T."/>
            <person name="Fujiyama A."/>
            <person name="Inagaki F."/>
            <person name="Takami H."/>
        </authorList>
    </citation>
    <scope>NUCLEOTIDE SEQUENCE</scope>
    <source>
        <strain evidence="1">Expedition CK06-06</strain>
    </source>
</reference>
<proteinExistence type="predicted"/>
<dbReference type="InterPro" id="IPR027434">
    <property type="entry name" value="Homing_endonucl"/>
</dbReference>
<sequence>VAKHLKIPKENFVHVSRTCKTLTVTVMFYSRLWARIFSKIAEKVGILLDNAPPNVKGAFVGGFIDAEGDCKNNIMIGQASMGPLVVVTKILRDLGFKVEKIKFSHHLFYVNISPIGGALSEFLKFIKLVNPRKKKDAEHLIYHVKHLRRERILSSQIIGFMEKTGCITIKDAAKKFNLPYHTAKYAFQRLRKRGLIRKVGKKEKLILFSLVGAQKTYR</sequence>
<evidence type="ECO:0000313" key="1">
    <source>
        <dbReference type="EMBL" id="GAI02112.1"/>
    </source>
</evidence>